<organism evidence="9 10">
    <name type="scientific">Melopsittacus undulatus</name>
    <name type="common">Budgerigar</name>
    <name type="synonym">Psittacus undulatus</name>
    <dbReference type="NCBI Taxonomy" id="13146"/>
    <lineage>
        <taxon>Eukaryota</taxon>
        <taxon>Metazoa</taxon>
        <taxon>Chordata</taxon>
        <taxon>Craniata</taxon>
        <taxon>Vertebrata</taxon>
        <taxon>Euteleostomi</taxon>
        <taxon>Archelosauria</taxon>
        <taxon>Archosauria</taxon>
        <taxon>Dinosauria</taxon>
        <taxon>Saurischia</taxon>
        <taxon>Theropoda</taxon>
        <taxon>Coelurosauria</taxon>
        <taxon>Aves</taxon>
        <taxon>Neognathae</taxon>
        <taxon>Neoaves</taxon>
        <taxon>Telluraves</taxon>
        <taxon>Australaves</taxon>
        <taxon>Psittaciformes</taxon>
        <taxon>Psittaculidae</taxon>
        <taxon>Melopsittacus</taxon>
    </lineage>
</organism>
<evidence type="ECO:0000256" key="7">
    <source>
        <dbReference type="SAM" id="Coils"/>
    </source>
</evidence>
<evidence type="ECO:0000313" key="9">
    <source>
        <dbReference type="Ensembl" id="ENSMUNP00000006202.2"/>
    </source>
</evidence>
<keyword evidence="3" id="KW-0970">Cilium biogenesis/degradation</keyword>
<comment type="subcellular location">
    <subcellularLocation>
        <location evidence="1">Cell projection</location>
        <location evidence="1">Cilium</location>
    </subcellularLocation>
</comment>
<feature type="compositionally biased region" description="Acidic residues" evidence="8">
    <location>
        <begin position="349"/>
        <end position="367"/>
    </location>
</feature>
<evidence type="ECO:0000256" key="3">
    <source>
        <dbReference type="ARBA" id="ARBA00022794"/>
    </source>
</evidence>
<evidence type="ECO:0000256" key="5">
    <source>
        <dbReference type="ARBA" id="ARBA00023069"/>
    </source>
</evidence>
<dbReference type="GO" id="GO:0030992">
    <property type="term" value="C:intraciliary transport particle B"/>
    <property type="evidence" value="ECO:0007669"/>
    <property type="project" value="TreeGrafter"/>
</dbReference>
<accession>A0A8C6N8X9</accession>
<dbReference type="Proteomes" id="UP000694405">
    <property type="component" value="Chromosome 8"/>
</dbReference>
<dbReference type="InterPro" id="IPR019366">
    <property type="entry name" value="Clusterin-associated_protein-1"/>
</dbReference>
<evidence type="ECO:0000313" key="10">
    <source>
        <dbReference type="Proteomes" id="UP000694405"/>
    </source>
</evidence>
<dbReference type="Pfam" id="PF10234">
    <property type="entry name" value="Cluap1"/>
    <property type="match status" value="1"/>
</dbReference>
<dbReference type="Ensembl" id="ENSMUNT00000007175.2">
    <property type="protein sequence ID" value="ENSMUNP00000006202.2"/>
    <property type="gene ID" value="ENSMUNG00000005005.2"/>
</dbReference>
<proteinExistence type="inferred from homology"/>
<dbReference type="AlphaFoldDB" id="A0A8C6N8X9"/>
<comment type="similarity">
    <text evidence="2">Belongs to the CLUAP1 family.</text>
</comment>
<feature type="region of interest" description="Disordered" evidence="8">
    <location>
        <begin position="376"/>
        <end position="395"/>
    </location>
</feature>
<keyword evidence="4 7" id="KW-0175">Coiled coil</keyword>
<feature type="coiled-coil region" evidence="7">
    <location>
        <begin position="173"/>
        <end position="272"/>
    </location>
</feature>
<keyword evidence="10" id="KW-1185">Reference proteome</keyword>
<dbReference type="GO" id="GO:0005815">
    <property type="term" value="C:microtubule organizing center"/>
    <property type="evidence" value="ECO:0007669"/>
    <property type="project" value="TreeGrafter"/>
</dbReference>
<evidence type="ECO:0000256" key="2">
    <source>
        <dbReference type="ARBA" id="ARBA00008340"/>
    </source>
</evidence>
<sequence length="395" mass="45930">MSFRELRDFTEMMRALGYPRLISMENFHTPNFMLVSEVLFWLVKRYEPQTDIPPDVETEQDRVFFIKAVAQFMATKAHIKLNTKKLYQADGYAVKELLKITSVLYDAMNTKGMEHMDLSEEDSSKFKFDLGSKEARTESIARPLEINEAEKVMKIAINCVMEQVQKTKDMLNNVALDEANLEAKIEKRKLELERSQKRLQTLQSVRPAFMDEYEKIEEQLQKQYSSYLEKFRNLTYLEQLLDDHRRTEQEMFEETANMLRLMQNRLKEEEQLLLKGATNDDSDVEIQDDDRSDSEMQDRQTRKQHTATGTLLQGRAGVWIVGTMQGGDTEEDGRSAPGTSKIIAKAQEDSGDSEIDLDEDEEDDDVEDKSIEISPRKFVLRARKPEPLEETDNDF</sequence>
<evidence type="ECO:0000256" key="8">
    <source>
        <dbReference type="SAM" id="MobiDB-lite"/>
    </source>
</evidence>
<evidence type="ECO:0000256" key="1">
    <source>
        <dbReference type="ARBA" id="ARBA00004138"/>
    </source>
</evidence>
<feature type="region of interest" description="Disordered" evidence="8">
    <location>
        <begin position="274"/>
        <end position="308"/>
    </location>
</feature>
<keyword evidence="5" id="KW-0969">Cilium</keyword>
<accession>A0A8V5GCX0</accession>
<reference evidence="9" key="2">
    <citation type="submission" date="2025-08" db="UniProtKB">
        <authorList>
            <consortium name="Ensembl"/>
        </authorList>
    </citation>
    <scope>IDENTIFICATION</scope>
</reference>
<feature type="compositionally biased region" description="Acidic residues" evidence="8">
    <location>
        <begin position="280"/>
        <end position="292"/>
    </location>
</feature>
<evidence type="ECO:0000256" key="6">
    <source>
        <dbReference type="ARBA" id="ARBA00023273"/>
    </source>
</evidence>
<name>A0A8C6N8X9_MELUD</name>
<evidence type="ECO:0000256" key="4">
    <source>
        <dbReference type="ARBA" id="ARBA00023054"/>
    </source>
</evidence>
<dbReference type="PANTHER" id="PTHR21547:SF0">
    <property type="entry name" value="CLUSTERIN-ASSOCIATED PROTEIN 1"/>
    <property type="match status" value="1"/>
</dbReference>
<keyword evidence="6" id="KW-0966">Cell projection</keyword>
<dbReference type="PANTHER" id="PTHR21547">
    <property type="entry name" value="CLUSTERIN ASSOCIATED PROTEIN 1"/>
    <property type="match status" value="1"/>
</dbReference>
<protein>
    <submittedName>
        <fullName evidence="9">Uncharacterized protein</fullName>
    </submittedName>
</protein>
<feature type="region of interest" description="Disordered" evidence="8">
    <location>
        <begin position="325"/>
        <end position="371"/>
    </location>
</feature>
<gene>
    <name evidence="9" type="primary">LOC101868940</name>
</gene>
<dbReference type="GO" id="GO:0005929">
    <property type="term" value="C:cilium"/>
    <property type="evidence" value="ECO:0007669"/>
    <property type="project" value="UniProtKB-SubCell"/>
</dbReference>
<reference evidence="9" key="3">
    <citation type="submission" date="2025-09" db="UniProtKB">
        <authorList>
            <consortium name="Ensembl"/>
        </authorList>
    </citation>
    <scope>IDENTIFICATION</scope>
</reference>
<dbReference type="GO" id="GO:0060271">
    <property type="term" value="P:cilium assembly"/>
    <property type="evidence" value="ECO:0007669"/>
    <property type="project" value="TreeGrafter"/>
</dbReference>
<reference evidence="9" key="1">
    <citation type="submission" date="2020-03" db="EMBL/GenBank/DDBJ databases">
        <title>Melopsittacus undulatus (budgerigar) genome, bMelUnd1, maternal haplotype with Z.</title>
        <authorList>
            <person name="Gedman G."/>
            <person name="Mountcastle J."/>
            <person name="Haase B."/>
            <person name="Formenti G."/>
            <person name="Wright T."/>
            <person name="Apodaca J."/>
            <person name="Pelan S."/>
            <person name="Chow W."/>
            <person name="Rhie A."/>
            <person name="Howe K."/>
            <person name="Fedrigo O."/>
            <person name="Jarvis E.D."/>
        </authorList>
    </citation>
    <scope>NUCLEOTIDE SEQUENCE [LARGE SCALE GENOMIC DNA]</scope>
</reference>